<feature type="domain" description="Gcp-like" evidence="1">
    <location>
        <begin position="24"/>
        <end position="141"/>
    </location>
</feature>
<organism evidence="2 3">
    <name type="scientific">Luteococcus sanguinis</name>
    <dbReference type="NCBI Taxonomy" id="174038"/>
    <lineage>
        <taxon>Bacteria</taxon>
        <taxon>Bacillati</taxon>
        <taxon>Actinomycetota</taxon>
        <taxon>Actinomycetes</taxon>
        <taxon>Propionibacteriales</taxon>
        <taxon>Propionibacteriaceae</taxon>
        <taxon>Luteococcus</taxon>
    </lineage>
</organism>
<keyword evidence="2" id="KW-0012">Acyltransferase</keyword>
<comment type="caution">
    <text evidence="2">The sequence shown here is derived from an EMBL/GenBank/DDBJ whole genome shotgun (WGS) entry which is preliminary data.</text>
</comment>
<evidence type="ECO:0000313" key="3">
    <source>
        <dbReference type="Proteomes" id="UP001596266"/>
    </source>
</evidence>
<dbReference type="EMBL" id="JBHSUA010000009">
    <property type="protein sequence ID" value="MFC6396176.1"/>
    <property type="molecule type" value="Genomic_DNA"/>
</dbReference>
<dbReference type="Gene3D" id="3.30.420.40">
    <property type="match status" value="2"/>
</dbReference>
<accession>A0ABW1X2T7</accession>
<keyword evidence="3" id="KW-1185">Reference proteome</keyword>
<dbReference type="InterPro" id="IPR000905">
    <property type="entry name" value="Gcp-like_dom"/>
</dbReference>
<dbReference type="CDD" id="cd24032">
    <property type="entry name" value="ASKHA_NBD_TsaB"/>
    <property type="match status" value="1"/>
</dbReference>
<sequence>MTTTLAIDTSTDICAGLARDGEVLATTTIEDRRGHAEKLMPAIVALCEQAGISLDQVDEVTVGLGPGPFTGLRVGIVTAHTIASLAHTELHGVCSLDVVAWQWAHGDQAPTGDFVVVSDARRKELYWARYDATGARTDGPHVTAPDELPELPVAGPGRSAYPDLFSDVVGPERLDAGVLAAHWAELADAGNDALYLRKPDAAVPTTRKSTLVTNRLRLPKAPR</sequence>
<reference evidence="3" key="1">
    <citation type="journal article" date="2019" name="Int. J. Syst. Evol. Microbiol.">
        <title>The Global Catalogue of Microorganisms (GCM) 10K type strain sequencing project: providing services to taxonomists for standard genome sequencing and annotation.</title>
        <authorList>
            <consortium name="The Broad Institute Genomics Platform"/>
            <consortium name="The Broad Institute Genome Sequencing Center for Infectious Disease"/>
            <person name="Wu L."/>
            <person name="Ma J."/>
        </authorList>
    </citation>
    <scope>NUCLEOTIDE SEQUENCE [LARGE SCALE GENOMIC DNA]</scope>
    <source>
        <strain evidence="3">CGMCC 1.15277</strain>
    </source>
</reference>
<dbReference type="NCBIfam" id="TIGR03725">
    <property type="entry name" value="T6A_YeaZ"/>
    <property type="match status" value="1"/>
</dbReference>
<gene>
    <name evidence="2" type="primary">tsaB</name>
    <name evidence="2" type="ORF">ACFP57_04115</name>
</gene>
<evidence type="ECO:0000259" key="1">
    <source>
        <dbReference type="Pfam" id="PF00814"/>
    </source>
</evidence>
<dbReference type="Proteomes" id="UP001596266">
    <property type="component" value="Unassembled WGS sequence"/>
</dbReference>
<dbReference type="InterPro" id="IPR043129">
    <property type="entry name" value="ATPase_NBD"/>
</dbReference>
<name>A0ABW1X2T7_9ACTN</name>
<dbReference type="EC" id="2.3.1.234" evidence="2"/>
<dbReference type="RefSeq" id="WP_343885203.1">
    <property type="nucleotide sequence ID" value="NZ_BAAAKI010000004.1"/>
</dbReference>
<proteinExistence type="predicted"/>
<dbReference type="InterPro" id="IPR022496">
    <property type="entry name" value="T6A_TsaB"/>
</dbReference>
<dbReference type="SUPFAM" id="SSF53067">
    <property type="entry name" value="Actin-like ATPase domain"/>
    <property type="match status" value="2"/>
</dbReference>
<keyword evidence="2" id="KW-0808">Transferase</keyword>
<dbReference type="Pfam" id="PF00814">
    <property type="entry name" value="TsaD"/>
    <property type="match status" value="1"/>
</dbReference>
<protein>
    <submittedName>
        <fullName evidence="2">tRNA (Adenosine(37)-N6)-threonylcarbamoyltransferase complex dimerization subunit type 1 TsaB</fullName>
        <ecNumber evidence="2">2.3.1.234</ecNumber>
    </submittedName>
</protein>
<evidence type="ECO:0000313" key="2">
    <source>
        <dbReference type="EMBL" id="MFC6396176.1"/>
    </source>
</evidence>
<dbReference type="GO" id="GO:0061711">
    <property type="term" value="F:tRNA N(6)-L-threonylcarbamoyladenine synthase activity"/>
    <property type="evidence" value="ECO:0007669"/>
    <property type="project" value="UniProtKB-EC"/>
</dbReference>